<keyword evidence="6 7" id="KW-0472">Membrane</keyword>
<dbReference type="OrthoDB" id="9810457at2"/>
<sequence>MLEIISVIFPIFITIFIGYLSLYFSILNKEAMKVIGLFIIKVSLPCLLLVSISSQDFHSLIQIPYLMSYGLASSIVFIVTVLIYLKKFEMPLSHAAVMGMGAAMSNTGFIGSGLLYLFLGEKAAIYFGMTFLVENFIVFLMFLICLELGQQQTSVKQILKSGLMNIVKNPLIIALILGFIFSASQRQLPEILQLTLRSIGQTSAPLGLCVIGGSLYGISLHTQQKIARDIVIIAGLKLIIMPLLVYVIFLIVPNTSKEMIFAGVLLSSVSMVGLYAVFGQQYDMQKVPPILLVTTLLSIVSMSLVIHYLRV</sequence>
<feature type="transmembrane region" description="Helical" evidence="7">
    <location>
        <begin position="199"/>
        <end position="218"/>
    </location>
</feature>
<evidence type="ECO:0000313" key="8">
    <source>
        <dbReference type="EMBL" id="MFC2996853.1"/>
    </source>
</evidence>
<evidence type="ECO:0000313" key="9">
    <source>
        <dbReference type="EMBL" id="RFC82510.1"/>
    </source>
</evidence>
<feature type="transmembrane region" description="Helical" evidence="7">
    <location>
        <begin position="66"/>
        <end position="85"/>
    </location>
</feature>
<reference evidence="11" key="3">
    <citation type="journal article" date="2019" name="Int. J. Syst. Evol. Microbiol.">
        <title>The Global Catalogue of Microorganisms (GCM) 10K type strain sequencing project: providing services to taxonomists for standard genome sequencing and annotation.</title>
        <authorList>
            <consortium name="The Broad Institute Genomics Platform"/>
            <consortium name="The Broad Institute Genome Sequencing Center for Infectious Disease"/>
            <person name="Wu L."/>
            <person name="Ma J."/>
        </authorList>
    </citation>
    <scope>NUCLEOTIDE SEQUENCE [LARGE SCALE GENOMIC DNA]</scope>
    <source>
        <strain evidence="11">KCTC 62575</strain>
    </source>
</reference>
<evidence type="ECO:0000256" key="4">
    <source>
        <dbReference type="ARBA" id="ARBA00022692"/>
    </source>
</evidence>
<protein>
    <submittedName>
        <fullName evidence="8">AEC family transporter</fullName>
    </submittedName>
</protein>
<evidence type="ECO:0000313" key="11">
    <source>
        <dbReference type="Proteomes" id="UP001595455"/>
    </source>
</evidence>
<feature type="transmembrane region" description="Helical" evidence="7">
    <location>
        <begin position="97"/>
        <end position="119"/>
    </location>
</feature>
<feature type="transmembrane region" description="Helical" evidence="7">
    <location>
        <begin position="166"/>
        <end position="184"/>
    </location>
</feature>
<name>A0A371YM38_9GAMM</name>
<keyword evidence="3" id="KW-1003">Cell membrane</keyword>
<dbReference type="AlphaFoldDB" id="A0A371YM38"/>
<evidence type="ECO:0000256" key="2">
    <source>
        <dbReference type="ARBA" id="ARBA00022448"/>
    </source>
</evidence>
<accession>A0A371YM38</accession>
<feature type="transmembrane region" description="Helical" evidence="7">
    <location>
        <begin position="6"/>
        <end position="27"/>
    </location>
</feature>
<comment type="subcellular location">
    <subcellularLocation>
        <location evidence="1">Membrane</location>
        <topology evidence="1">Multi-pass membrane protein</topology>
    </subcellularLocation>
</comment>
<comment type="caution">
    <text evidence="9">The sequence shown here is derived from an EMBL/GenBank/DDBJ whole genome shotgun (WGS) entry which is preliminary data.</text>
</comment>
<dbReference type="EMBL" id="PYIX02000032">
    <property type="protein sequence ID" value="RFC82510.1"/>
    <property type="molecule type" value="Genomic_DNA"/>
</dbReference>
<evidence type="ECO:0000313" key="10">
    <source>
        <dbReference type="Proteomes" id="UP000240957"/>
    </source>
</evidence>
<reference evidence="8" key="4">
    <citation type="submission" date="2024-09" db="EMBL/GenBank/DDBJ databases">
        <authorList>
            <person name="Sun Q."/>
            <person name="Mori K."/>
        </authorList>
    </citation>
    <scope>NUCLEOTIDE SEQUENCE</scope>
    <source>
        <strain evidence="8">KCTC 62575</strain>
    </source>
</reference>
<dbReference type="PANTHER" id="PTHR36838">
    <property type="entry name" value="AUXIN EFFLUX CARRIER FAMILY PROTEIN"/>
    <property type="match status" value="1"/>
</dbReference>
<keyword evidence="5 7" id="KW-1133">Transmembrane helix</keyword>
<proteinExistence type="predicted"/>
<dbReference type="EMBL" id="JBHRSF010000093">
    <property type="protein sequence ID" value="MFC2996853.1"/>
    <property type="molecule type" value="Genomic_DNA"/>
</dbReference>
<evidence type="ECO:0000256" key="5">
    <source>
        <dbReference type="ARBA" id="ARBA00022989"/>
    </source>
</evidence>
<dbReference type="Proteomes" id="UP000240957">
    <property type="component" value="Unassembled WGS sequence"/>
</dbReference>
<reference evidence="8" key="1">
    <citation type="journal article" date="2014" name="Int. J. Syst. Evol. Microbiol.">
        <title>Complete genome of a new Firmicutes species belonging to the dominant human colonic microbiota ('Ruminococcus bicirculans') reveals two chromosomes and a selective capacity to utilize plant glucans.</title>
        <authorList>
            <consortium name="NISC Comparative Sequencing Program"/>
            <person name="Wegmann U."/>
            <person name="Louis P."/>
            <person name="Goesmann A."/>
            <person name="Henrissat B."/>
            <person name="Duncan S.H."/>
            <person name="Flint H.J."/>
        </authorList>
    </citation>
    <scope>NUCLEOTIDE SEQUENCE</scope>
    <source>
        <strain evidence="8">KCTC 62575</strain>
    </source>
</reference>
<dbReference type="PANTHER" id="PTHR36838:SF3">
    <property type="entry name" value="TRANSPORTER AUXIN EFFLUX CARRIER EC FAMILY"/>
    <property type="match status" value="1"/>
</dbReference>
<feature type="transmembrane region" description="Helical" evidence="7">
    <location>
        <begin position="290"/>
        <end position="309"/>
    </location>
</feature>
<dbReference type="GO" id="GO:0055085">
    <property type="term" value="P:transmembrane transport"/>
    <property type="evidence" value="ECO:0007669"/>
    <property type="project" value="InterPro"/>
</dbReference>
<evidence type="ECO:0000256" key="3">
    <source>
        <dbReference type="ARBA" id="ARBA00022475"/>
    </source>
</evidence>
<reference evidence="9 10" key="2">
    <citation type="submission" date="2018-08" db="EMBL/GenBank/DDBJ databases">
        <title>The draft genome of Acinetobacter sichuanensis strain WCHAc060041.</title>
        <authorList>
            <person name="Qin J."/>
            <person name="Feng Y."/>
            <person name="Zong Z."/>
        </authorList>
    </citation>
    <scope>NUCLEOTIDE SEQUENCE [LARGE SCALE GENOMIC DNA]</scope>
    <source>
        <strain evidence="9 10">WCHAc060041</strain>
    </source>
</reference>
<dbReference type="Proteomes" id="UP001595455">
    <property type="component" value="Unassembled WGS sequence"/>
</dbReference>
<evidence type="ECO:0000256" key="6">
    <source>
        <dbReference type="ARBA" id="ARBA00023136"/>
    </source>
</evidence>
<evidence type="ECO:0000256" key="1">
    <source>
        <dbReference type="ARBA" id="ARBA00004141"/>
    </source>
</evidence>
<dbReference type="GO" id="GO:0016020">
    <property type="term" value="C:membrane"/>
    <property type="evidence" value="ECO:0007669"/>
    <property type="project" value="UniProtKB-SubCell"/>
</dbReference>
<dbReference type="RefSeq" id="WP_107009351.1">
    <property type="nucleotide sequence ID" value="NZ_JBHRSF010000093.1"/>
</dbReference>
<feature type="transmembrane region" description="Helical" evidence="7">
    <location>
        <begin position="259"/>
        <end position="278"/>
    </location>
</feature>
<keyword evidence="11" id="KW-1185">Reference proteome</keyword>
<keyword evidence="2" id="KW-0813">Transport</keyword>
<keyword evidence="4 7" id="KW-0812">Transmembrane</keyword>
<dbReference type="Pfam" id="PF03547">
    <property type="entry name" value="Mem_trans"/>
    <property type="match status" value="1"/>
</dbReference>
<feature type="transmembrane region" description="Helical" evidence="7">
    <location>
        <begin position="230"/>
        <end position="253"/>
    </location>
</feature>
<gene>
    <name evidence="8" type="ORF">ACFODO_16635</name>
    <name evidence="9" type="ORF">C9E89_016060</name>
</gene>
<organism evidence="9 10">
    <name type="scientific">Acinetobacter sichuanensis</name>
    <dbReference type="NCBI Taxonomy" id="2136183"/>
    <lineage>
        <taxon>Bacteria</taxon>
        <taxon>Pseudomonadati</taxon>
        <taxon>Pseudomonadota</taxon>
        <taxon>Gammaproteobacteria</taxon>
        <taxon>Moraxellales</taxon>
        <taxon>Moraxellaceae</taxon>
        <taxon>Acinetobacter</taxon>
    </lineage>
</organism>
<feature type="transmembrane region" description="Helical" evidence="7">
    <location>
        <begin position="125"/>
        <end position="146"/>
    </location>
</feature>
<dbReference type="InterPro" id="IPR004776">
    <property type="entry name" value="Mem_transp_PIN-like"/>
</dbReference>
<feature type="transmembrane region" description="Helical" evidence="7">
    <location>
        <begin position="34"/>
        <end position="54"/>
    </location>
</feature>
<evidence type="ECO:0000256" key="7">
    <source>
        <dbReference type="SAM" id="Phobius"/>
    </source>
</evidence>